<dbReference type="Proteomes" id="UP000627292">
    <property type="component" value="Unassembled WGS sequence"/>
</dbReference>
<proteinExistence type="predicted"/>
<dbReference type="AlphaFoldDB" id="A0A917J1B1"/>
<evidence type="ECO:0000256" key="3">
    <source>
        <dbReference type="ARBA" id="ARBA00023163"/>
    </source>
</evidence>
<keyword evidence="4" id="KW-0472">Membrane</keyword>
<gene>
    <name evidence="6" type="ORF">GCM10011379_33630</name>
</gene>
<evidence type="ECO:0000256" key="4">
    <source>
        <dbReference type="SAM" id="Phobius"/>
    </source>
</evidence>
<keyword evidence="1" id="KW-0805">Transcription regulation</keyword>
<dbReference type="SUPFAM" id="SSF46689">
    <property type="entry name" value="Homeodomain-like"/>
    <property type="match status" value="1"/>
</dbReference>
<sequence length="397" mass="47028">MYFQFGLRSSLLLIFFTHLVVYAFLFWKRGIKQERLADRLLGTFLFLSALFIFPWMAGFAGWYDTQPYRDVLFYTPFIHALFFGPLLYLYLKSLTNNGYRMTRKDWLHFLPGGLYILWSLVVAVTDKWIVKDYYLMNGYSDPDFDSWYSLVWSLSLLTYLIFAIRYYRQYIAFSQYEFSFAWEAGFKWLRNFLYVFCMLTLLLLSEQILSLFINLHYVRSWYYFFAFALMVYYMAITGYNTGPVPYIKLNFQPQLLLEYRAPLLLEYPLAAVNDQPEEAPAWMNDWKLQVLQLVEAEKVYTDPELTLTQLARKMNTNASLLSKVINTCFQQNFNDFINYYRVQETIRLMQSGEHRHLNLLVIAYEAGFNSKSTFNRAFKKVTGKTPGDYPGAAQPGQ</sequence>
<feature type="transmembrane region" description="Helical" evidence="4">
    <location>
        <begin position="39"/>
        <end position="59"/>
    </location>
</feature>
<keyword evidence="2" id="KW-0238">DNA-binding</keyword>
<keyword evidence="7" id="KW-1185">Reference proteome</keyword>
<evidence type="ECO:0000313" key="7">
    <source>
        <dbReference type="Proteomes" id="UP000627292"/>
    </source>
</evidence>
<evidence type="ECO:0000256" key="2">
    <source>
        <dbReference type="ARBA" id="ARBA00023125"/>
    </source>
</evidence>
<name>A0A917J1B1_9BACT</name>
<dbReference type="InterPro" id="IPR018060">
    <property type="entry name" value="HTH_AraC"/>
</dbReference>
<dbReference type="PROSITE" id="PS01124">
    <property type="entry name" value="HTH_ARAC_FAMILY_2"/>
    <property type="match status" value="1"/>
</dbReference>
<organism evidence="6 7">
    <name type="scientific">Filimonas zeae</name>
    <dbReference type="NCBI Taxonomy" id="1737353"/>
    <lineage>
        <taxon>Bacteria</taxon>
        <taxon>Pseudomonadati</taxon>
        <taxon>Bacteroidota</taxon>
        <taxon>Chitinophagia</taxon>
        <taxon>Chitinophagales</taxon>
        <taxon>Chitinophagaceae</taxon>
        <taxon>Filimonas</taxon>
    </lineage>
</organism>
<dbReference type="GO" id="GO:0043565">
    <property type="term" value="F:sequence-specific DNA binding"/>
    <property type="evidence" value="ECO:0007669"/>
    <property type="project" value="InterPro"/>
</dbReference>
<feature type="transmembrane region" description="Helical" evidence="4">
    <location>
        <begin position="71"/>
        <end position="91"/>
    </location>
</feature>
<dbReference type="Pfam" id="PF12833">
    <property type="entry name" value="HTH_18"/>
    <property type="match status" value="1"/>
</dbReference>
<evidence type="ECO:0000313" key="6">
    <source>
        <dbReference type="EMBL" id="GGH72803.1"/>
    </source>
</evidence>
<dbReference type="InterPro" id="IPR018062">
    <property type="entry name" value="HTH_AraC-typ_CS"/>
</dbReference>
<comment type="caution">
    <text evidence="6">The sequence shown here is derived from an EMBL/GenBank/DDBJ whole genome shotgun (WGS) entry which is preliminary data.</text>
</comment>
<keyword evidence="3" id="KW-0804">Transcription</keyword>
<dbReference type="PANTHER" id="PTHR43280:SF29">
    <property type="entry name" value="ARAC-FAMILY TRANSCRIPTIONAL REGULATOR"/>
    <property type="match status" value="1"/>
</dbReference>
<feature type="transmembrane region" description="Helical" evidence="4">
    <location>
        <begin position="221"/>
        <end position="239"/>
    </location>
</feature>
<dbReference type="RefSeq" id="WP_188954328.1">
    <property type="nucleotide sequence ID" value="NZ_BMIB01000003.1"/>
</dbReference>
<dbReference type="Gene3D" id="1.10.10.60">
    <property type="entry name" value="Homeodomain-like"/>
    <property type="match status" value="2"/>
</dbReference>
<protein>
    <recommendedName>
        <fullName evidence="5">HTH araC/xylS-type domain-containing protein</fullName>
    </recommendedName>
</protein>
<dbReference type="PROSITE" id="PS00041">
    <property type="entry name" value="HTH_ARAC_FAMILY_1"/>
    <property type="match status" value="1"/>
</dbReference>
<evidence type="ECO:0000259" key="5">
    <source>
        <dbReference type="PROSITE" id="PS01124"/>
    </source>
</evidence>
<feature type="transmembrane region" description="Helical" evidence="4">
    <location>
        <begin position="150"/>
        <end position="167"/>
    </location>
</feature>
<dbReference type="GO" id="GO:0003700">
    <property type="term" value="F:DNA-binding transcription factor activity"/>
    <property type="evidence" value="ECO:0007669"/>
    <property type="project" value="InterPro"/>
</dbReference>
<reference evidence="6" key="2">
    <citation type="submission" date="2020-09" db="EMBL/GenBank/DDBJ databases">
        <authorList>
            <person name="Sun Q."/>
            <person name="Zhou Y."/>
        </authorList>
    </citation>
    <scope>NUCLEOTIDE SEQUENCE</scope>
    <source>
        <strain evidence="6">CGMCC 1.15290</strain>
    </source>
</reference>
<accession>A0A917J1B1</accession>
<feature type="domain" description="HTH araC/xylS-type" evidence="5">
    <location>
        <begin position="288"/>
        <end position="392"/>
    </location>
</feature>
<feature type="transmembrane region" description="Helical" evidence="4">
    <location>
        <begin position="112"/>
        <end position="130"/>
    </location>
</feature>
<dbReference type="InterPro" id="IPR009057">
    <property type="entry name" value="Homeodomain-like_sf"/>
</dbReference>
<dbReference type="SMART" id="SM00342">
    <property type="entry name" value="HTH_ARAC"/>
    <property type="match status" value="1"/>
</dbReference>
<feature type="transmembrane region" description="Helical" evidence="4">
    <location>
        <begin position="188"/>
        <end position="209"/>
    </location>
</feature>
<feature type="transmembrane region" description="Helical" evidence="4">
    <location>
        <begin position="6"/>
        <end position="27"/>
    </location>
</feature>
<keyword evidence="4" id="KW-0812">Transmembrane</keyword>
<evidence type="ECO:0000256" key="1">
    <source>
        <dbReference type="ARBA" id="ARBA00023015"/>
    </source>
</evidence>
<keyword evidence="4" id="KW-1133">Transmembrane helix</keyword>
<dbReference type="EMBL" id="BMIB01000003">
    <property type="protein sequence ID" value="GGH72803.1"/>
    <property type="molecule type" value="Genomic_DNA"/>
</dbReference>
<reference evidence="6" key="1">
    <citation type="journal article" date="2014" name="Int. J. Syst. Evol. Microbiol.">
        <title>Complete genome sequence of Corynebacterium casei LMG S-19264T (=DSM 44701T), isolated from a smear-ripened cheese.</title>
        <authorList>
            <consortium name="US DOE Joint Genome Institute (JGI-PGF)"/>
            <person name="Walter F."/>
            <person name="Albersmeier A."/>
            <person name="Kalinowski J."/>
            <person name="Ruckert C."/>
        </authorList>
    </citation>
    <scope>NUCLEOTIDE SEQUENCE</scope>
    <source>
        <strain evidence="6">CGMCC 1.15290</strain>
    </source>
</reference>
<dbReference type="PANTHER" id="PTHR43280">
    <property type="entry name" value="ARAC-FAMILY TRANSCRIPTIONAL REGULATOR"/>
    <property type="match status" value="1"/>
</dbReference>